<name>A0A2C4PZL2_9BACI</name>
<dbReference type="Proteomes" id="UP000223364">
    <property type="component" value="Unassembled WGS sequence"/>
</dbReference>
<dbReference type="RefSeq" id="WP_098815852.1">
    <property type="nucleotide sequence ID" value="NZ_NUSP01000024.1"/>
</dbReference>
<reference evidence="1 2" key="1">
    <citation type="submission" date="2017-09" db="EMBL/GenBank/DDBJ databases">
        <title>Large-scale bioinformatics analysis of Bacillus genomes uncovers conserved roles of natural products in bacterial physiology.</title>
        <authorList>
            <consortium name="Agbiome Team Llc"/>
            <person name="Bleich R.M."/>
            <person name="Grubbs K.J."/>
            <person name="Santa Maria K.C."/>
            <person name="Allen S.E."/>
            <person name="Farag S."/>
            <person name="Shank E.A."/>
            <person name="Bowers A."/>
        </authorList>
    </citation>
    <scope>NUCLEOTIDE SEQUENCE [LARGE SCALE GENOMIC DNA]</scope>
    <source>
        <strain evidence="1 2">AFS044295</strain>
    </source>
</reference>
<evidence type="ECO:0000313" key="2">
    <source>
        <dbReference type="Proteomes" id="UP000223364"/>
    </source>
</evidence>
<evidence type="ECO:0000313" key="1">
    <source>
        <dbReference type="EMBL" id="PHD57710.1"/>
    </source>
</evidence>
<accession>A0A2C4PZL2</accession>
<dbReference type="AlphaFoldDB" id="A0A2C4PZL2"/>
<organism evidence="1 2">
    <name type="scientific">Bacillus wiedmannii</name>
    <dbReference type="NCBI Taxonomy" id="1890302"/>
    <lineage>
        <taxon>Bacteria</taxon>
        <taxon>Bacillati</taxon>
        <taxon>Bacillota</taxon>
        <taxon>Bacilli</taxon>
        <taxon>Bacillales</taxon>
        <taxon>Bacillaceae</taxon>
        <taxon>Bacillus</taxon>
        <taxon>Bacillus cereus group</taxon>
    </lineage>
</organism>
<gene>
    <name evidence="1" type="ORF">COF57_22845</name>
</gene>
<sequence length="96" mass="11161">MSLYSTKEQETVLTFDNEKKEWSAYSCVPKHIRKLVALVGEENVIVIENDEEGKPLAVKCTLEEKQVSMKKVRQYSEDQKRRMAERMRAVRGIAID</sequence>
<comment type="caution">
    <text evidence="1">The sequence shown here is derived from an EMBL/GenBank/DDBJ whole genome shotgun (WGS) entry which is preliminary data.</text>
</comment>
<proteinExistence type="predicted"/>
<protein>
    <submittedName>
        <fullName evidence="1">Uncharacterized protein</fullName>
    </submittedName>
</protein>
<dbReference type="EMBL" id="NUSP01000024">
    <property type="protein sequence ID" value="PHD57710.1"/>
    <property type="molecule type" value="Genomic_DNA"/>
</dbReference>